<feature type="region of interest" description="Disordered" evidence="1">
    <location>
        <begin position="1371"/>
        <end position="1416"/>
    </location>
</feature>
<feature type="compositionally biased region" description="Polar residues" evidence="1">
    <location>
        <begin position="629"/>
        <end position="653"/>
    </location>
</feature>
<feature type="compositionally biased region" description="Acidic residues" evidence="1">
    <location>
        <begin position="1463"/>
        <end position="1515"/>
    </location>
</feature>
<gene>
    <name evidence="3" type="ORF">LEMA_P022080.1</name>
</gene>
<dbReference type="PANTHER" id="PTHR12436">
    <property type="entry name" value="80 KDA MCM3-ASSOCIATED PROTEIN"/>
    <property type="match status" value="1"/>
</dbReference>
<dbReference type="VEuPathDB" id="FungiDB:LEMA_P022080.1"/>
<feature type="region of interest" description="Disordered" evidence="1">
    <location>
        <begin position="1"/>
        <end position="87"/>
    </location>
</feature>
<feature type="region of interest" description="Disordered" evidence="1">
    <location>
        <begin position="1190"/>
        <end position="1268"/>
    </location>
</feature>
<evidence type="ECO:0000313" key="3">
    <source>
        <dbReference type="EMBL" id="CBY01078.1"/>
    </source>
</evidence>
<name>E5ABN7_LEPMJ</name>
<dbReference type="HOGENOM" id="CLU_252307_0_0_1"/>
<feature type="compositionally biased region" description="Basic and acidic residues" evidence="1">
    <location>
        <begin position="895"/>
        <end position="930"/>
    </location>
</feature>
<dbReference type="InParanoid" id="E5ABN7"/>
<proteinExistence type="predicted"/>
<feature type="region of interest" description="Disordered" evidence="1">
    <location>
        <begin position="596"/>
        <end position="672"/>
    </location>
</feature>
<feature type="compositionally biased region" description="Basic and acidic residues" evidence="1">
    <location>
        <begin position="874"/>
        <end position="887"/>
    </location>
</feature>
<dbReference type="InterPro" id="IPR005062">
    <property type="entry name" value="SAC3/GANP/THP3_conserved"/>
</dbReference>
<feature type="compositionally biased region" description="Polar residues" evidence="1">
    <location>
        <begin position="1398"/>
        <end position="1416"/>
    </location>
</feature>
<feature type="compositionally biased region" description="Polar residues" evidence="1">
    <location>
        <begin position="1372"/>
        <end position="1383"/>
    </location>
</feature>
<accession>E5ABN7</accession>
<feature type="compositionally biased region" description="Polar residues" evidence="1">
    <location>
        <begin position="1245"/>
        <end position="1261"/>
    </location>
</feature>
<dbReference type="GO" id="GO:0005737">
    <property type="term" value="C:cytoplasm"/>
    <property type="evidence" value="ECO:0007669"/>
    <property type="project" value="TreeGrafter"/>
</dbReference>
<feature type="compositionally biased region" description="Low complexity" evidence="1">
    <location>
        <begin position="50"/>
        <end position="65"/>
    </location>
</feature>
<dbReference type="Gene3D" id="1.25.40.990">
    <property type="match status" value="1"/>
</dbReference>
<feature type="compositionally biased region" description="Polar residues" evidence="1">
    <location>
        <begin position="1081"/>
        <end position="1146"/>
    </location>
</feature>
<protein>
    <recommendedName>
        <fullName evidence="2">SAC3/GANP/THP3 conserved domain-containing protein</fullName>
    </recommendedName>
</protein>
<reference evidence="4" key="1">
    <citation type="journal article" date="2011" name="Nat. Commun.">
        <title>Effector diversification within compartments of the Leptosphaeria maculans genome affected by Repeat-Induced Point mutations.</title>
        <authorList>
            <person name="Rouxel T."/>
            <person name="Grandaubert J."/>
            <person name="Hane J.K."/>
            <person name="Hoede C."/>
            <person name="van de Wouw A.P."/>
            <person name="Couloux A."/>
            <person name="Dominguez V."/>
            <person name="Anthouard V."/>
            <person name="Bally P."/>
            <person name="Bourras S."/>
            <person name="Cozijnsen A.J."/>
            <person name="Ciuffetti L.M."/>
            <person name="Degrave A."/>
            <person name="Dilmaghani A."/>
            <person name="Duret L."/>
            <person name="Fudal I."/>
            <person name="Goodwin S.B."/>
            <person name="Gout L."/>
            <person name="Glaser N."/>
            <person name="Linglin J."/>
            <person name="Kema G.H.J."/>
            <person name="Lapalu N."/>
            <person name="Lawrence C.B."/>
            <person name="May K."/>
            <person name="Meyer M."/>
            <person name="Ollivier B."/>
            <person name="Poulain J."/>
            <person name="Schoch C.L."/>
            <person name="Simon A."/>
            <person name="Spatafora J.W."/>
            <person name="Stachowiak A."/>
            <person name="Turgeon B.G."/>
            <person name="Tyler B.M."/>
            <person name="Vincent D."/>
            <person name="Weissenbach J."/>
            <person name="Amselem J."/>
            <person name="Quesneville H."/>
            <person name="Oliver R.P."/>
            <person name="Wincker P."/>
            <person name="Balesdent M.-H."/>
            <person name="Howlett B.J."/>
        </authorList>
    </citation>
    <scope>NUCLEOTIDE SEQUENCE [LARGE SCALE GENOMIC DNA]</scope>
    <source>
        <strain evidence="4">JN3 / isolate v23.1.3 / race Av1-4-5-6-7-8</strain>
    </source>
</reference>
<dbReference type="Proteomes" id="UP000002668">
    <property type="component" value="Genome"/>
</dbReference>
<dbReference type="Pfam" id="PF03399">
    <property type="entry name" value="SAC3_GANP"/>
    <property type="match status" value="1"/>
</dbReference>
<feature type="region of interest" description="Disordered" evidence="1">
    <location>
        <begin position="824"/>
        <end position="930"/>
    </location>
</feature>
<sequence length="1545" mass="170831">MSTPRAGRGGDRVRGARGGNTANRGSNGRGRGNGGQAQINSERPAQGVYTRGQRTPRGPRGGATTYSAANARGRGGAHSPLADQGNTVTEDAYPFTRHGITHYARKKVAHEPSAACSDLCPPRNSYTANPTGAMNTTPHAMGDYKKRLDHIKAQRPKLRAQFVRDGLMNPEGQMRLSDSVKLYGICTDMCPEFERVRRIVEEDVKAPECTIETEHLPRKERIPDESRMVKAYSRSAAGAEQEMVSDIRSPATCLKTINYLYERLDHDDFDFLHQWLWDRTRAVRKDLRTQRIESKSDINILLNCLERSARFLLLSAHHMARSTRDDYTHQQDIEQLNQTLMSLKERYVDNRRANIPSENEAEFWAYQLILAPIYTNSQLENELHRVPSDIRNNPRVKVAIEIFRALKSVLITSNKNIIQCQSNWKHFWDLIKSPRVSYLMACAAEVSFNRMRHVVLDSIWRSYRQGTSRVPKSIDGWTPSRLKDALGLDNDSEAVKHCEAYGFVFERAEAGHTYLDFTRKGYQNHVLGMPSADAELKPQIFSDSIVEAKRHDRALSAVIQGMSVQQARTRGLVMDGGDMQVEEDSAEDPSLFIPEAAESSSRPGPFDRQANGTASTSFNPTANPFLPGTPSSSFSGAVQPTGTPASSPFTFGRTTPTPQSTPAPTSNGVQSGLFDASKNAIHFSTPAAANGSAVSSTSSTTPAASGNLFLNASNASTTPAVNPFAGFHAQKTTGSVAPATPEVKPAFTSAGFNFQKATTTGALAASEVKPAFTSAGFGLQEAGSTAAPTTPEVKPAFNSASFNFQKAHSQETLQPAISFTSTGALSQSDTITPAHESQIDKDQREAIEKARREAELQQKQAEAKEATQNAIRQKRAEAEAEQQRKQAEAAAQQECAKRQQEEQERRVREERERHNREAQRRQALEEQARISQAREKEAAWKSLTMDVMFGSSEGLMLQFLENTTRTVAEEAMDEVQKERMDWKGEQLYREYQLGLMRSALAKIVKYVEKKKKMNQARERRRRLKAHRMQVAQIQEEVETASGEGGPVTAPKPLANESVLHPPVLAQDTRRTQPAEERRGGRQQNGTANGAITKSNASQRKGSDSSTTQINGAQTKSAVQKAVTSSTQSNKNASVNGYSKSYHQSTAPIDRTETDWFALRAMGIDPSKHRKRSFGSPSSDDDAPLQIEPKRAKLSPEEGGKNLTSQPQEPEPQPQQSMSLVESQRAHLRAIQEKFRKSASGDRGNWEQSVSGQSIGSMNSVRTTKDRRESDVIARARKLVASTSHSTCVSPAASVNGKNTIHDFGRSVPNLGSSLSASTSFAFRSSLVNANPVFDRPNAPAYWHRTSRFVPRECYGKGPEAIREYREKWGLNGSLSSSATSTPRPLSMEPAQQQQQSQFLGSSVPETQMQMQSLSPTVSQYDAEEYLRESAGWRRGESSYVPEINGEQNAWGHGNAELDAYMYDEGDGEDEDDDGQEEEEEESNEDEEVEDYDEDDEDDEDDEEQDESEPESESESDSALHHPAQQPQVPSTWAGTTQDDAIELSD</sequence>
<keyword evidence="4" id="KW-1185">Reference proteome</keyword>
<dbReference type="STRING" id="985895.E5ABN7"/>
<feature type="compositionally biased region" description="Basic and acidic residues" evidence="1">
    <location>
        <begin position="1229"/>
        <end position="1239"/>
    </location>
</feature>
<feature type="compositionally biased region" description="Polar residues" evidence="1">
    <location>
        <begin position="610"/>
        <end position="622"/>
    </location>
</feature>
<feature type="compositionally biased region" description="Basic and acidic residues" evidence="1">
    <location>
        <begin position="1067"/>
        <end position="1079"/>
    </location>
</feature>
<dbReference type="OrthoDB" id="264795at2759"/>
<feature type="region of interest" description="Disordered" evidence="1">
    <location>
        <begin position="1035"/>
        <end position="1146"/>
    </location>
</feature>
<feature type="compositionally biased region" description="Polar residues" evidence="1">
    <location>
        <begin position="1524"/>
        <end position="1538"/>
    </location>
</feature>
<evidence type="ECO:0000259" key="2">
    <source>
        <dbReference type="Pfam" id="PF03399"/>
    </source>
</evidence>
<dbReference type="OMA" id="MNPEGQM"/>
<feature type="compositionally biased region" description="Basic and acidic residues" evidence="1">
    <location>
        <begin position="1190"/>
        <end position="1199"/>
    </location>
</feature>
<dbReference type="EMBL" id="FP929138">
    <property type="protein sequence ID" value="CBY01078.1"/>
    <property type="molecule type" value="Genomic_DNA"/>
</dbReference>
<feature type="region of interest" description="Disordered" evidence="1">
    <location>
        <begin position="1166"/>
        <end position="1185"/>
    </location>
</feature>
<dbReference type="GO" id="GO:0006406">
    <property type="term" value="P:mRNA export from nucleus"/>
    <property type="evidence" value="ECO:0007669"/>
    <property type="project" value="TreeGrafter"/>
</dbReference>
<dbReference type="PANTHER" id="PTHR12436:SF3">
    <property type="entry name" value="GERMINAL-CENTER ASSOCIATED NUCLEAR PROTEIN"/>
    <property type="match status" value="1"/>
</dbReference>
<feature type="domain" description="SAC3/GANP/THP3 conserved" evidence="2">
    <location>
        <begin position="189"/>
        <end position="506"/>
    </location>
</feature>
<dbReference type="GO" id="GO:0070390">
    <property type="term" value="C:transcription export complex 2"/>
    <property type="evidence" value="ECO:0007669"/>
    <property type="project" value="TreeGrafter"/>
</dbReference>
<feature type="compositionally biased region" description="Low complexity" evidence="1">
    <location>
        <begin position="654"/>
        <end position="666"/>
    </location>
</feature>
<dbReference type="InterPro" id="IPR045107">
    <property type="entry name" value="SAC3/GANP/THP3"/>
</dbReference>
<evidence type="ECO:0000256" key="1">
    <source>
        <dbReference type="SAM" id="MobiDB-lite"/>
    </source>
</evidence>
<dbReference type="eggNOG" id="KOG1860">
    <property type="taxonomic scope" value="Eukaryota"/>
</dbReference>
<organism evidence="4">
    <name type="scientific">Leptosphaeria maculans (strain JN3 / isolate v23.1.3 / race Av1-4-5-6-7-8)</name>
    <name type="common">Blackleg fungus</name>
    <name type="synonym">Phoma lingam</name>
    <dbReference type="NCBI Taxonomy" id="985895"/>
    <lineage>
        <taxon>Eukaryota</taxon>
        <taxon>Fungi</taxon>
        <taxon>Dikarya</taxon>
        <taxon>Ascomycota</taxon>
        <taxon>Pezizomycotina</taxon>
        <taxon>Dothideomycetes</taxon>
        <taxon>Pleosporomycetidae</taxon>
        <taxon>Pleosporales</taxon>
        <taxon>Pleosporineae</taxon>
        <taxon>Leptosphaeriaceae</taxon>
        <taxon>Plenodomus</taxon>
        <taxon>Plenodomus lingam/Leptosphaeria maculans species complex</taxon>
    </lineage>
</organism>
<feature type="region of interest" description="Disordered" evidence="1">
    <location>
        <begin position="1463"/>
        <end position="1545"/>
    </location>
</feature>
<feature type="compositionally biased region" description="Basic and acidic residues" evidence="1">
    <location>
        <begin position="837"/>
        <end position="865"/>
    </location>
</feature>
<evidence type="ECO:0000313" key="4">
    <source>
        <dbReference type="Proteomes" id="UP000002668"/>
    </source>
</evidence>